<dbReference type="Proteomes" id="UP000823399">
    <property type="component" value="Unassembled WGS sequence"/>
</dbReference>
<dbReference type="AlphaFoldDB" id="A0A9P7JSD5"/>
<reference evidence="1" key="1">
    <citation type="journal article" date="2020" name="New Phytol.">
        <title>Comparative genomics reveals dynamic genome evolution in host specialist ectomycorrhizal fungi.</title>
        <authorList>
            <person name="Lofgren L.A."/>
            <person name="Nguyen N.H."/>
            <person name="Vilgalys R."/>
            <person name="Ruytinx J."/>
            <person name="Liao H.L."/>
            <person name="Branco S."/>
            <person name="Kuo A."/>
            <person name="LaButti K."/>
            <person name="Lipzen A."/>
            <person name="Andreopoulos W."/>
            <person name="Pangilinan J."/>
            <person name="Riley R."/>
            <person name="Hundley H."/>
            <person name="Na H."/>
            <person name="Barry K."/>
            <person name="Grigoriev I.V."/>
            <person name="Stajich J.E."/>
            <person name="Kennedy P.G."/>
        </authorList>
    </citation>
    <scope>NUCLEOTIDE SEQUENCE</scope>
    <source>
        <strain evidence="1">FC423</strain>
    </source>
</reference>
<comment type="caution">
    <text evidence="1">The sequence shown here is derived from an EMBL/GenBank/DDBJ whole genome shotgun (WGS) entry which is preliminary data.</text>
</comment>
<proteinExistence type="predicted"/>
<evidence type="ECO:0000313" key="1">
    <source>
        <dbReference type="EMBL" id="KAG2104741.1"/>
    </source>
</evidence>
<name>A0A9P7JSD5_9AGAM</name>
<dbReference type="EMBL" id="JABBWM010000040">
    <property type="protein sequence ID" value="KAG2104741.1"/>
    <property type="molecule type" value="Genomic_DNA"/>
</dbReference>
<dbReference type="GeneID" id="64693765"/>
<sequence length="239" mass="27633">MIVGGMMQFLAKAQGMPKHIEAALVKTTRNFIWNDARSPPMNLEQLYQPKETRGINLLDIKSRNEAIKMTWVKSYLNISPTRPTWAYVLDLLINNLKTKDINNGKRVDNTFLQNWDPPTRGHNSRSLPNEALKIIKTTKKHNIVFTPIKMSKNIKKQLPAWHNIGAPQNMYHKTKNKCLQETHNVQNIKNLIKCRKRLTRLRGDLLHVSRKTCACSNCKRDRNKGCKNPYYCAQIATKS</sequence>
<dbReference type="RefSeq" id="XP_041291040.1">
    <property type="nucleotide sequence ID" value="XM_041431506.1"/>
</dbReference>
<accession>A0A9P7JSD5</accession>
<dbReference type="OrthoDB" id="2205812at2759"/>
<evidence type="ECO:0000313" key="2">
    <source>
        <dbReference type="Proteomes" id="UP000823399"/>
    </source>
</evidence>
<keyword evidence="2" id="KW-1185">Reference proteome</keyword>
<gene>
    <name evidence="1" type="ORF">F5147DRAFT_579826</name>
</gene>
<protein>
    <submittedName>
        <fullName evidence="1">Uncharacterized protein</fullName>
    </submittedName>
</protein>
<organism evidence="1 2">
    <name type="scientific">Suillus discolor</name>
    <dbReference type="NCBI Taxonomy" id="1912936"/>
    <lineage>
        <taxon>Eukaryota</taxon>
        <taxon>Fungi</taxon>
        <taxon>Dikarya</taxon>
        <taxon>Basidiomycota</taxon>
        <taxon>Agaricomycotina</taxon>
        <taxon>Agaricomycetes</taxon>
        <taxon>Agaricomycetidae</taxon>
        <taxon>Boletales</taxon>
        <taxon>Suillineae</taxon>
        <taxon>Suillaceae</taxon>
        <taxon>Suillus</taxon>
    </lineage>
</organism>